<feature type="domain" description="HTH gntR-type" evidence="4">
    <location>
        <begin position="16"/>
        <end position="83"/>
    </location>
</feature>
<dbReference type="SMART" id="SM00895">
    <property type="entry name" value="FCD"/>
    <property type="match status" value="1"/>
</dbReference>
<evidence type="ECO:0000256" key="2">
    <source>
        <dbReference type="ARBA" id="ARBA00023125"/>
    </source>
</evidence>
<dbReference type="SUPFAM" id="SSF46785">
    <property type="entry name" value="Winged helix' DNA-binding domain"/>
    <property type="match status" value="1"/>
</dbReference>
<dbReference type="PANTHER" id="PTHR43537">
    <property type="entry name" value="TRANSCRIPTIONAL REGULATOR, GNTR FAMILY"/>
    <property type="match status" value="1"/>
</dbReference>
<evidence type="ECO:0000256" key="1">
    <source>
        <dbReference type="ARBA" id="ARBA00023015"/>
    </source>
</evidence>
<dbReference type="GO" id="GO:0003677">
    <property type="term" value="F:DNA binding"/>
    <property type="evidence" value="ECO:0007669"/>
    <property type="project" value="UniProtKB-KW"/>
</dbReference>
<dbReference type="Pfam" id="PF07729">
    <property type="entry name" value="FCD"/>
    <property type="match status" value="1"/>
</dbReference>
<keyword evidence="1" id="KW-0805">Transcription regulation</keyword>
<dbReference type="InterPro" id="IPR008920">
    <property type="entry name" value="TF_FadR/GntR_C"/>
</dbReference>
<sequence length="243" mass="26363">MVRNHGKESDAPAPEGSLEQRAYAALRDALIQGGFPPGEKLSIRRIAVALGVSPMPARAALRRLAAERCLDIAPGGAAIVPLITRAEYREITRIRCLLEPEAAATAVPRLTGEEIAVLRAIAAEAKAARSSGDEETYRRGDRLLHQRFFAAAGQPLLLSLIETLWMRRSAIIAQARPLLPARPDKDDHDALIAAAETRDPAAAAEASRSEIERAAAYLMTRLRFPDDPAEPVDGWTTLRRING</sequence>
<dbReference type="AlphaFoldDB" id="A0A9X9X0A7"/>
<dbReference type="Gene3D" id="1.10.10.10">
    <property type="entry name" value="Winged helix-like DNA-binding domain superfamily/Winged helix DNA-binding domain"/>
    <property type="match status" value="1"/>
</dbReference>
<name>A0A9X9X0A7_9PROT</name>
<dbReference type="SMART" id="SM00345">
    <property type="entry name" value="HTH_GNTR"/>
    <property type="match status" value="1"/>
</dbReference>
<accession>A0A9X9X0A7</accession>
<dbReference type="SUPFAM" id="SSF48008">
    <property type="entry name" value="GntR ligand-binding domain-like"/>
    <property type="match status" value="1"/>
</dbReference>
<dbReference type="InterPro" id="IPR036388">
    <property type="entry name" value="WH-like_DNA-bd_sf"/>
</dbReference>
<keyword evidence="3" id="KW-0804">Transcription</keyword>
<dbReference type="InterPro" id="IPR011711">
    <property type="entry name" value="GntR_C"/>
</dbReference>
<dbReference type="GO" id="GO:0003700">
    <property type="term" value="F:DNA-binding transcription factor activity"/>
    <property type="evidence" value="ECO:0007669"/>
    <property type="project" value="InterPro"/>
</dbReference>
<reference evidence="5" key="1">
    <citation type="submission" date="2020-01" db="EMBL/GenBank/DDBJ databases">
        <authorList>
            <person name="Rat A."/>
        </authorList>
    </citation>
    <scope>NUCLEOTIDE SEQUENCE</scope>
    <source>
        <strain evidence="5">LMG 31231</strain>
    </source>
</reference>
<dbReference type="Proteomes" id="UP001138751">
    <property type="component" value="Unassembled WGS sequence"/>
</dbReference>
<dbReference type="InterPro" id="IPR036390">
    <property type="entry name" value="WH_DNA-bd_sf"/>
</dbReference>
<dbReference type="Gene3D" id="1.20.120.530">
    <property type="entry name" value="GntR ligand-binding domain-like"/>
    <property type="match status" value="1"/>
</dbReference>
<evidence type="ECO:0000259" key="4">
    <source>
        <dbReference type="PROSITE" id="PS50949"/>
    </source>
</evidence>
<keyword evidence="2" id="KW-0238">DNA-binding</keyword>
<dbReference type="InterPro" id="IPR000524">
    <property type="entry name" value="Tscrpt_reg_HTH_GntR"/>
</dbReference>
<proteinExistence type="predicted"/>
<evidence type="ECO:0000256" key="3">
    <source>
        <dbReference type="ARBA" id="ARBA00023163"/>
    </source>
</evidence>
<organism evidence="5 6">
    <name type="scientific">Neoroseomonas soli</name>
    <dbReference type="NCBI Taxonomy" id="1081025"/>
    <lineage>
        <taxon>Bacteria</taxon>
        <taxon>Pseudomonadati</taxon>
        <taxon>Pseudomonadota</taxon>
        <taxon>Alphaproteobacteria</taxon>
        <taxon>Acetobacterales</taxon>
        <taxon>Acetobacteraceae</taxon>
        <taxon>Neoroseomonas</taxon>
    </lineage>
</organism>
<evidence type="ECO:0000313" key="6">
    <source>
        <dbReference type="Proteomes" id="UP001138751"/>
    </source>
</evidence>
<keyword evidence="6" id="KW-1185">Reference proteome</keyword>
<gene>
    <name evidence="5" type="ORF">GXW76_16775</name>
</gene>
<dbReference type="PANTHER" id="PTHR43537:SF39">
    <property type="entry name" value="HTH-TYPE TRANSCRIPTIONAL REGULATOR MCBR"/>
    <property type="match status" value="1"/>
</dbReference>
<dbReference type="PROSITE" id="PS50949">
    <property type="entry name" value="HTH_GNTR"/>
    <property type="match status" value="1"/>
</dbReference>
<reference evidence="5" key="2">
    <citation type="journal article" date="2021" name="Syst. Appl. Microbiol.">
        <title>Roseomonas hellenica sp. nov., isolated from roots of wild-growing Alkanna tinctoria.</title>
        <authorList>
            <person name="Rat A."/>
            <person name="Naranjo H.D."/>
            <person name="Lebbe L."/>
            <person name="Cnockaert M."/>
            <person name="Krigas N."/>
            <person name="Grigoriadou K."/>
            <person name="Maloupa E."/>
            <person name="Willems A."/>
        </authorList>
    </citation>
    <scope>NUCLEOTIDE SEQUENCE</scope>
    <source>
        <strain evidence="5">LMG 31231</strain>
    </source>
</reference>
<dbReference type="Pfam" id="PF00392">
    <property type="entry name" value="GntR"/>
    <property type="match status" value="1"/>
</dbReference>
<protein>
    <submittedName>
        <fullName evidence="5">GntR family transcriptional regulator</fullName>
    </submittedName>
</protein>
<comment type="caution">
    <text evidence="5">The sequence shown here is derived from an EMBL/GenBank/DDBJ whole genome shotgun (WGS) entry which is preliminary data.</text>
</comment>
<dbReference type="EMBL" id="JAAEDM010000051">
    <property type="protein sequence ID" value="MBR0672836.1"/>
    <property type="molecule type" value="Genomic_DNA"/>
</dbReference>
<evidence type="ECO:0000313" key="5">
    <source>
        <dbReference type="EMBL" id="MBR0672836.1"/>
    </source>
</evidence>
<dbReference type="RefSeq" id="WP_211863251.1">
    <property type="nucleotide sequence ID" value="NZ_JAAEDM010000051.1"/>
</dbReference>